<feature type="domain" description="Cardiolipin synthase N-terminal" evidence="8">
    <location>
        <begin position="19"/>
        <end position="65"/>
    </location>
</feature>
<dbReference type="RefSeq" id="WP_212532726.1">
    <property type="nucleotide sequence ID" value="NZ_JAGSOG010000272.1"/>
</dbReference>
<evidence type="ECO:0000313" key="9">
    <source>
        <dbReference type="EMBL" id="MBR7838266.1"/>
    </source>
</evidence>
<evidence type="ECO:0000256" key="2">
    <source>
        <dbReference type="ARBA" id="ARBA00022475"/>
    </source>
</evidence>
<feature type="transmembrane region" description="Helical" evidence="6">
    <location>
        <begin position="45"/>
        <end position="64"/>
    </location>
</feature>
<evidence type="ECO:0000256" key="5">
    <source>
        <dbReference type="ARBA" id="ARBA00023136"/>
    </source>
</evidence>
<comment type="caution">
    <text evidence="9">The sequence shown here is derived from an EMBL/GenBank/DDBJ whole genome shotgun (WGS) entry which is preliminary data.</text>
</comment>
<dbReference type="Pfam" id="PF09851">
    <property type="entry name" value="SHOCT"/>
    <property type="match status" value="1"/>
</dbReference>
<evidence type="ECO:0000256" key="3">
    <source>
        <dbReference type="ARBA" id="ARBA00022692"/>
    </source>
</evidence>
<keyword evidence="3 6" id="KW-0812">Transmembrane</keyword>
<feature type="domain" description="SHOCT" evidence="7">
    <location>
        <begin position="109"/>
        <end position="136"/>
    </location>
</feature>
<keyword evidence="5 6" id="KW-0472">Membrane</keyword>
<dbReference type="InterPro" id="IPR027379">
    <property type="entry name" value="CLS_N"/>
</dbReference>
<sequence>MNYPMLDTFLSIMWFFLWILWIFLLVRVTLDIFRDDRLHGWGKAGWLIFVLILPYIGVLVYLIARGHGMGERDYAQAKQQRAAMDDYIRSTAASGGGSGGGSGGLSPAEQLSRIADLKNSGALTEQEYQTAKAKILA</sequence>
<dbReference type="EMBL" id="JAGSOG010000272">
    <property type="protein sequence ID" value="MBR7838266.1"/>
    <property type="molecule type" value="Genomic_DNA"/>
</dbReference>
<evidence type="ECO:0000313" key="10">
    <source>
        <dbReference type="Proteomes" id="UP000675781"/>
    </source>
</evidence>
<evidence type="ECO:0000259" key="8">
    <source>
        <dbReference type="Pfam" id="PF13396"/>
    </source>
</evidence>
<dbReference type="InterPro" id="IPR018649">
    <property type="entry name" value="SHOCT"/>
</dbReference>
<keyword evidence="4 6" id="KW-1133">Transmembrane helix</keyword>
<organism evidence="9 10">
    <name type="scientific">Actinospica durhamensis</name>
    <dbReference type="NCBI Taxonomy" id="1508375"/>
    <lineage>
        <taxon>Bacteria</taxon>
        <taxon>Bacillati</taxon>
        <taxon>Actinomycetota</taxon>
        <taxon>Actinomycetes</taxon>
        <taxon>Catenulisporales</taxon>
        <taxon>Actinospicaceae</taxon>
        <taxon>Actinospica</taxon>
    </lineage>
</organism>
<evidence type="ECO:0000256" key="1">
    <source>
        <dbReference type="ARBA" id="ARBA00004651"/>
    </source>
</evidence>
<reference evidence="9" key="1">
    <citation type="submission" date="2021-04" db="EMBL/GenBank/DDBJ databases">
        <title>Genome based classification of Actinospica acidithermotolerans sp. nov., an actinobacterium isolated from an Indonesian hot spring.</title>
        <authorList>
            <person name="Kusuma A.B."/>
            <person name="Putra K.E."/>
            <person name="Nafisah S."/>
            <person name="Loh J."/>
            <person name="Nouioui I."/>
            <person name="Goodfellow M."/>
        </authorList>
    </citation>
    <scope>NUCLEOTIDE SEQUENCE</scope>
    <source>
        <strain evidence="9">CSCA 57</strain>
    </source>
</reference>
<accession>A0A941EWJ3</accession>
<gene>
    <name evidence="9" type="ORF">KDL01_33650</name>
</gene>
<keyword evidence="2" id="KW-1003">Cell membrane</keyword>
<comment type="subcellular location">
    <subcellularLocation>
        <location evidence="1">Cell membrane</location>
        <topology evidence="1">Multi-pass membrane protein</topology>
    </subcellularLocation>
</comment>
<dbReference type="AlphaFoldDB" id="A0A941EWJ3"/>
<proteinExistence type="predicted"/>
<feature type="transmembrane region" description="Helical" evidence="6">
    <location>
        <begin position="12"/>
        <end position="33"/>
    </location>
</feature>
<dbReference type="Pfam" id="PF13396">
    <property type="entry name" value="PLDc_N"/>
    <property type="match status" value="1"/>
</dbReference>
<dbReference type="Proteomes" id="UP000675781">
    <property type="component" value="Unassembled WGS sequence"/>
</dbReference>
<dbReference type="GO" id="GO:0005886">
    <property type="term" value="C:plasma membrane"/>
    <property type="evidence" value="ECO:0007669"/>
    <property type="project" value="UniProtKB-SubCell"/>
</dbReference>
<protein>
    <submittedName>
        <fullName evidence="9">PLDc N-terminal domain-containing protein</fullName>
    </submittedName>
</protein>
<name>A0A941EWJ3_9ACTN</name>
<evidence type="ECO:0000256" key="4">
    <source>
        <dbReference type="ARBA" id="ARBA00022989"/>
    </source>
</evidence>
<evidence type="ECO:0000259" key="7">
    <source>
        <dbReference type="Pfam" id="PF09851"/>
    </source>
</evidence>
<evidence type="ECO:0000256" key="6">
    <source>
        <dbReference type="SAM" id="Phobius"/>
    </source>
</evidence>
<keyword evidence="10" id="KW-1185">Reference proteome</keyword>